<dbReference type="GO" id="GO:0008081">
    <property type="term" value="F:phosphoric diester hydrolase activity"/>
    <property type="evidence" value="ECO:0007669"/>
    <property type="project" value="InterPro"/>
</dbReference>
<evidence type="ECO:0000313" key="2">
    <source>
        <dbReference type="EMBL" id="KAA1395320.1"/>
    </source>
</evidence>
<gene>
    <name evidence="2" type="ORF">ESP70_014230</name>
</gene>
<dbReference type="PANTHER" id="PTHR46211">
    <property type="entry name" value="GLYCEROPHOSPHORYL DIESTER PHOSPHODIESTERASE"/>
    <property type="match status" value="1"/>
</dbReference>
<comment type="caution">
    <text evidence="2">The sequence shown here is derived from an EMBL/GenBank/DDBJ whole genome shotgun (WGS) entry which is preliminary data.</text>
</comment>
<dbReference type="GO" id="GO:0006629">
    <property type="term" value="P:lipid metabolic process"/>
    <property type="evidence" value="ECO:0007669"/>
    <property type="project" value="InterPro"/>
</dbReference>
<dbReference type="RefSeq" id="WP_149689986.1">
    <property type="nucleotide sequence ID" value="NZ_SDPQ02000003.1"/>
</dbReference>
<organism evidence="2 3">
    <name type="scientific">Aeromicrobium ginsengisoli</name>
    <dbReference type="NCBI Taxonomy" id="363867"/>
    <lineage>
        <taxon>Bacteria</taxon>
        <taxon>Bacillati</taxon>
        <taxon>Actinomycetota</taxon>
        <taxon>Actinomycetes</taxon>
        <taxon>Propionibacteriales</taxon>
        <taxon>Nocardioidaceae</taxon>
        <taxon>Aeromicrobium</taxon>
    </lineage>
</organism>
<name>A0A5M4FBP6_9ACTN</name>
<dbReference type="Pfam" id="PF03009">
    <property type="entry name" value="GDPD"/>
    <property type="match status" value="1"/>
</dbReference>
<sequence>MALVSAHRGGAADDHPAQNTLAAFESAIALGCDFVEFDVRLTADGRPVIFHDDEIDDDSVRRSIAKHRHDEFSPSRLVDLDAVLALIRGRIRAHVDLKVRGDEIALVEQIVDALGTDQAIITTAEDSSVRRIRRWSKVHAPDLLVGLSSSARAGTSNWLVRKLVRIESAFPRLRVLLSGANLVVSHKVVARLTLKTYARKRGLPLLVWTVDRQDELERWMNDPDVWMVTTNYPARAMAARR</sequence>
<dbReference type="InterPro" id="IPR017946">
    <property type="entry name" value="PLC-like_Pdiesterase_TIM-brl"/>
</dbReference>
<evidence type="ECO:0000313" key="3">
    <source>
        <dbReference type="Proteomes" id="UP000380867"/>
    </source>
</evidence>
<evidence type="ECO:0000259" key="1">
    <source>
        <dbReference type="PROSITE" id="PS51704"/>
    </source>
</evidence>
<accession>A0A5M4FBP6</accession>
<dbReference type="EMBL" id="SDPQ02000003">
    <property type="protein sequence ID" value="KAA1395320.1"/>
    <property type="molecule type" value="Genomic_DNA"/>
</dbReference>
<dbReference type="Proteomes" id="UP000380867">
    <property type="component" value="Unassembled WGS sequence"/>
</dbReference>
<dbReference type="Gene3D" id="3.20.20.190">
    <property type="entry name" value="Phosphatidylinositol (PI) phosphodiesterase"/>
    <property type="match status" value="1"/>
</dbReference>
<proteinExistence type="predicted"/>
<dbReference type="CDD" id="cd08556">
    <property type="entry name" value="GDPD"/>
    <property type="match status" value="1"/>
</dbReference>
<protein>
    <submittedName>
        <fullName evidence="2">Glycerophosphodiester phosphodiesterase</fullName>
    </submittedName>
</protein>
<dbReference type="OrthoDB" id="9758957at2"/>
<keyword evidence="3" id="KW-1185">Reference proteome</keyword>
<dbReference type="AlphaFoldDB" id="A0A5M4FBP6"/>
<dbReference type="PANTHER" id="PTHR46211:SF1">
    <property type="entry name" value="GLYCEROPHOSPHODIESTER PHOSPHODIESTERASE, CYTOPLASMIC"/>
    <property type="match status" value="1"/>
</dbReference>
<dbReference type="SUPFAM" id="SSF51695">
    <property type="entry name" value="PLC-like phosphodiesterases"/>
    <property type="match status" value="1"/>
</dbReference>
<dbReference type="PROSITE" id="PS50007">
    <property type="entry name" value="PIPLC_X_DOMAIN"/>
    <property type="match status" value="1"/>
</dbReference>
<dbReference type="InterPro" id="IPR030395">
    <property type="entry name" value="GP_PDE_dom"/>
</dbReference>
<reference evidence="2" key="1">
    <citation type="submission" date="2019-09" db="EMBL/GenBank/DDBJ databases">
        <authorList>
            <person name="Li J."/>
        </authorList>
    </citation>
    <scope>NUCLEOTIDE SEQUENCE [LARGE SCALE GENOMIC DNA]</scope>
    <source>
        <strain evidence="2">JCM 14732</strain>
    </source>
</reference>
<dbReference type="PROSITE" id="PS51704">
    <property type="entry name" value="GP_PDE"/>
    <property type="match status" value="1"/>
</dbReference>
<feature type="domain" description="GP-PDE" evidence="1">
    <location>
        <begin position="2"/>
        <end position="240"/>
    </location>
</feature>